<evidence type="ECO:0000256" key="3">
    <source>
        <dbReference type="ARBA" id="ARBA00007931"/>
    </source>
</evidence>
<feature type="transmembrane region" description="Helical" evidence="11">
    <location>
        <begin position="126"/>
        <end position="151"/>
    </location>
</feature>
<evidence type="ECO:0000256" key="7">
    <source>
        <dbReference type="ARBA" id="ARBA00022833"/>
    </source>
</evidence>
<evidence type="ECO:0000256" key="1">
    <source>
        <dbReference type="ARBA" id="ARBA00001947"/>
    </source>
</evidence>
<dbReference type="InterPro" id="IPR041489">
    <property type="entry name" value="PDZ_6"/>
</dbReference>
<dbReference type="GO" id="GO:0006508">
    <property type="term" value="P:proteolysis"/>
    <property type="evidence" value="ECO:0007669"/>
    <property type="project" value="UniProtKB-KW"/>
</dbReference>
<sequence>MVWLAGVLILFFGLLVSIALHELGHFSFAKLFGVRTTQFMVGFGPTMWSRTKGETEYGIKWIPLGGYIRMIGMLPPRRGDAPGQIRNLSTGPWQGLIESARGAALEEVRPDDGDRVFYAKKWWQKLIIMFAGPAMNLVLAVLFFGILLMGIGKETPQPVISTVEKCMVPASQAAQIRRDECPTDAKQTPAMQVGLRPGDRITAFAGKRIESYPQLQTAIRDAGGRTVPMTVRRGDQTLNLQVPVTRNEMRDLKDPKKVVNVGFLGITPTQAFERQGPGVVATTMVDLTKRTGESLLRMPEKMVGVWNAAFGDQKRDPNGPIGVVGVSRIGGEVAASDELSNQQKLAAFISLLGSVNLAVALFNLIPLLPLDGGHMAGALLEAVKKGFARLLRRPDPGPVDVAKALPLTYAMAAVLVVMGGLLIYADLVNPIRLSG</sequence>
<dbReference type="GO" id="GO:0016020">
    <property type="term" value="C:membrane"/>
    <property type="evidence" value="ECO:0007669"/>
    <property type="project" value="UniProtKB-SubCell"/>
</dbReference>
<dbReference type="InterPro" id="IPR036034">
    <property type="entry name" value="PDZ_sf"/>
</dbReference>
<dbReference type="PANTHER" id="PTHR42837:SF2">
    <property type="entry name" value="MEMBRANE METALLOPROTEASE ARASP2, CHLOROPLASTIC-RELATED"/>
    <property type="match status" value="1"/>
</dbReference>
<dbReference type="EMBL" id="JACJIA010000003">
    <property type="protein sequence ID" value="MBA8951199.1"/>
    <property type="molecule type" value="Genomic_DNA"/>
</dbReference>
<evidence type="ECO:0000256" key="11">
    <source>
        <dbReference type="SAM" id="Phobius"/>
    </source>
</evidence>
<dbReference type="Proteomes" id="UP000572680">
    <property type="component" value="Unassembled WGS sequence"/>
</dbReference>
<dbReference type="InterPro" id="IPR004387">
    <property type="entry name" value="Pept_M50_Zn"/>
</dbReference>
<reference evidence="13 14" key="1">
    <citation type="submission" date="2020-08" db="EMBL/GenBank/DDBJ databases">
        <title>Genomic Encyclopedia of Type Strains, Phase IV (KMG-IV): sequencing the most valuable type-strain genomes for metagenomic binning, comparative biology and taxonomic classification.</title>
        <authorList>
            <person name="Goeker M."/>
        </authorList>
    </citation>
    <scope>NUCLEOTIDE SEQUENCE [LARGE SCALE GENOMIC DNA]</scope>
    <source>
        <strain evidence="13 14">DSM 44197</strain>
    </source>
</reference>
<dbReference type="InterPro" id="IPR008915">
    <property type="entry name" value="Peptidase_M50"/>
</dbReference>
<feature type="transmembrane region" description="Helical" evidence="11">
    <location>
        <begin position="404"/>
        <end position="425"/>
    </location>
</feature>
<dbReference type="GO" id="GO:0004222">
    <property type="term" value="F:metalloendopeptidase activity"/>
    <property type="evidence" value="ECO:0007669"/>
    <property type="project" value="InterPro"/>
</dbReference>
<dbReference type="Pfam" id="PF17820">
    <property type="entry name" value="PDZ_6"/>
    <property type="match status" value="1"/>
</dbReference>
<comment type="similarity">
    <text evidence="3">Belongs to the peptidase M50B family.</text>
</comment>
<keyword evidence="9" id="KW-0482">Metalloprotease</keyword>
<dbReference type="InterPro" id="IPR001478">
    <property type="entry name" value="PDZ"/>
</dbReference>
<evidence type="ECO:0000256" key="2">
    <source>
        <dbReference type="ARBA" id="ARBA00004141"/>
    </source>
</evidence>
<accession>A0A7W3LN52</accession>
<dbReference type="PANTHER" id="PTHR42837">
    <property type="entry name" value="REGULATOR OF SIGMA-E PROTEASE RSEP"/>
    <property type="match status" value="1"/>
</dbReference>
<keyword evidence="4 13" id="KW-0645">Protease</keyword>
<keyword evidence="10 11" id="KW-0472">Membrane</keyword>
<name>A0A7W3LN52_ACTNM</name>
<dbReference type="SUPFAM" id="SSF50156">
    <property type="entry name" value="PDZ domain-like"/>
    <property type="match status" value="1"/>
</dbReference>
<feature type="domain" description="PDZ" evidence="12">
    <location>
        <begin position="142"/>
        <end position="235"/>
    </location>
</feature>
<comment type="cofactor">
    <cofactor evidence="1">
        <name>Zn(2+)</name>
        <dbReference type="ChEBI" id="CHEBI:29105"/>
    </cofactor>
</comment>
<dbReference type="SMART" id="SM00228">
    <property type="entry name" value="PDZ"/>
    <property type="match status" value="1"/>
</dbReference>
<evidence type="ECO:0000256" key="9">
    <source>
        <dbReference type="ARBA" id="ARBA00023049"/>
    </source>
</evidence>
<keyword evidence="8 11" id="KW-1133">Transmembrane helix</keyword>
<dbReference type="CDD" id="cd06163">
    <property type="entry name" value="S2P-M50_PDZ_RseP-like"/>
    <property type="match status" value="1"/>
</dbReference>
<evidence type="ECO:0000256" key="10">
    <source>
        <dbReference type="ARBA" id="ARBA00023136"/>
    </source>
</evidence>
<evidence type="ECO:0000313" key="13">
    <source>
        <dbReference type="EMBL" id="MBA8951199.1"/>
    </source>
</evidence>
<dbReference type="Gene3D" id="2.30.42.10">
    <property type="match status" value="1"/>
</dbReference>
<keyword evidence="14" id="KW-1185">Reference proteome</keyword>
<keyword evidence="5 11" id="KW-0812">Transmembrane</keyword>
<feature type="transmembrane region" description="Helical" evidence="11">
    <location>
        <begin position="345"/>
        <end position="365"/>
    </location>
</feature>
<organism evidence="13 14">
    <name type="scientific">Actinomadura namibiensis</name>
    <dbReference type="NCBI Taxonomy" id="182080"/>
    <lineage>
        <taxon>Bacteria</taxon>
        <taxon>Bacillati</taxon>
        <taxon>Actinomycetota</taxon>
        <taxon>Actinomycetes</taxon>
        <taxon>Streptosporangiales</taxon>
        <taxon>Thermomonosporaceae</taxon>
        <taxon>Actinomadura</taxon>
    </lineage>
</organism>
<evidence type="ECO:0000259" key="12">
    <source>
        <dbReference type="SMART" id="SM00228"/>
    </source>
</evidence>
<evidence type="ECO:0000313" key="14">
    <source>
        <dbReference type="Proteomes" id="UP000572680"/>
    </source>
</evidence>
<keyword evidence="6" id="KW-0378">Hydrolase</keyword>
<comment type="caution">
    <text evidence="13">The sequence shown here is derived from an EMBL/GenBank/DDBJ whole genome shotgun (WGS) entry which is preliminary data.</text>
</comment>
<proteinExistence type="inferred from homology"/>
<dbReference type="Pfam" id="PF02163">
    <property type="entry name" value="Peptidase_M50"/>
    <property type="match status" value="1"/>
</dbReference>
<protein>
    <submittedName>
        <fullName evidence="13">Membrane-associated protease RseP (Regulator of RpoE activity)</fullName>
    </submittedName>
</protein>
<gene>
    <name evidence="13" type="ORF">HNR61_002830</name>
</gene>
<evidence type="ECO:0000256" key="4">
    <source>
        <dbReference type="ARBA" id="ARBA00022670"/>
    </source>
</evidence>
<evidence type="ECO:0000256" key="5">
    <source>
        <dbReference type="ARBA" id="ARBA00022692"/>
    </source>
</evidence>
<dbReference type="RefSeq" id="WP_182843562.1">
    <property type="nucleotide sequence ID" value="NZ_BAAALP010000009.1"/>
</dbReference>
<evidence type="ECO:0000256" key="6">
    <source>
        <dbReference type="ARBA" id="ARBA00022801"/>
    </source>
</evidence>
<keyword evidence="7" id="KW-0862">Zinc</keyword>
<evidence type="ECO:0000256" key="8">
    <source>
        <dbReference type="ARBA" id="ARBA00022989"/>
    </source>
</evidence>
<dbReference type="AlphaFoldDB" id="A0A7W3LN52"/>
<comment type="subcellular location">
    <subcellularLocation>
        <location evidence="2">Membrane</location>
        <topology evidence="2">Multi-pass membrane protein</topology>
    </subcellularLocation>
</comment>